<comment type="caution">
    <text evidence="2">The sequence shown here is derived from an EMBL/GenBank/DDBJ whole genome shotgun (WGS) entry which is preliminary data.</text>
</comment>
<name>A0A4S3JZD0_9GAMM</name>
<protein>
    <submittedName>
        <fullName evidence="2">Uncharacterized protein</fullName>
    </submittedName>
</protein>
<feature type="region of interest" description="Disordered" evidence="1">
    <location>
        <begin position="227"/>
        <end position="246"/>
    </location>
</feature>
<dbReference type="AlphaFoldDB" id="A0A4S3JZD0"/>
<sequence>MTLPSKRKADLRRRLTAGADEHRKCAIIGCPCPTTASRGSGLNRLYCRRHEEHHERHGSYLKSSYSAAQLAPYRAAALRTLREYQKDTRVHRARLGIETLYAAAGMPVDAFRLRGLSPEERARAAWARLRQDKVDPLVPLSEWLALSAVIRDDSQPDHRNEFRLVQAGKLIHRLAGGSHRRWERERPGGAVEVIELHRYPASRGRVLRHLGERLDRAAETLEPLLSDLRAAEAPPRQSARKSSQPL</sequence>
<accession>A0A4S3JZD0</accession>
<evidence type="ECO:0000313" key="3">
    <source>
        <dbReference type="Proteomes" id="UP000295341"/>
    </source>
</evidence>
<evidence type="ECO:0000256" key="1">
    <source>
        <dbReference type="SAM" id="MobiDB-lite"/>
    </source>
</evidence>
<dbReference type="EMBL" id="SOBT01000008">
    <property type="protein sequence ID" value="TDU32845.1"/>
    <property type="molecule type" value="Genomic_DNA"/>
</dbReference>
<dbReference type="RefSeq" id="WP_133881325.1">
    <property type="nucleotide sequence ID" value="NZ_MWIN01000036.1"/>
</dbReference>
<dbReference type="Proteomes" id="UP000295341">
    <property type="component" value="Unassembled WGS sequence"/>
</dbReference>
<keyword evidence="3" id="KW-1185">Reference proteome</keyword>
<proteinExistence type="predicted"/>
<reference evidence="2 3" key="1">
    <citation type="submission" date="2019-03" db="EMBL/GenBank/DDBJ databases">
        <title>Genomic Encyclopedia of Type Strains, Phase IV (KMG-IV): sequencing the most valuable type-strain genomes for metagenomic binning, comparative biology and taxonomic classification.</title>
        <authorList>
            <person name="Goeker M."/>
        </authorList>
    </citation>
    <scope>NUCLEOTIDE SEQUENCE [LARGE SCALE GENOMIC DNA]</scope>
    <source>
        <strain evidence="2 3">DSM 26377</strain>
    </source>
</reference>
<evidence type="ECO:0000313" key="2">
    <source>
        <dbReference type="EMBL" id="TDU32845.1"/>
    </source>
</evidence>
<organism evidence="2 3">
    <name type="scientific">Panacagrimonas perspica</name>
    <dbReference type="NCBI Taxonomy" id="381431"/>
    <lineage>
        <taxon>Bacteria</taxon>
        <taxon>Pseudomonadati</taxon>
        <taxon>Pseudomonadota</taxon>
        <taxon>Gammaproteobacteria</taxon>
        <taxon>Nevskiales</taxon>
        <taxon>Nevskiaceae</taxon>
        <taxon>Panacagrimonas</taxon>
    </lineage>
</organism>
<gene>
    <name evidence="2" type="ORF">DFR24_2253</name>
</gene>